<dbReference type="PANTHER" id="PTHR31286">
    <property type="entry name" value="GLYCINE-RICH CELL WALL STRUCTURAL PROTEIN 1.8-LIKE"/>
    <property type="match status" value="1"/>
</dbReference>
<organism evidence="2 3">
    <name type="scientific">Microthlaspi erraticum</name>
    <dbReference type="NCBI Taxonomy" id="1685480"/>
    <lineage>
        <taxon>Eukaryota</taxon>
        <taxon>Viridiplantae</taxon>
        <taxon>Streptophyta</taxon>
        <taxon>Embryophyta</taxon>
        <taxon>Tracheophyta</taxon>
        <taxon>Spermatophyta</taxon>
        <taxon>Magnoliopsida</taxon>
        <taxon>eudicotyledons</taxon>
        <taxon>Gunneridae</taxon>
        <taxon>Pentapetalae</taxon>
        <taxon>rosids</taxon>
        <taxon>malvids</taxon>
        <taxon>Brassicales</taxon>
        <taxon>Brassicaceae</taxon>
        <taxon>Coluteocarpeae</taxon>
        <taxon>Microthlaspi</taxon>
    </lineage>
</organism>
<dbReference type="InterPro" id="IPR025558">
    <property type="entry name" value="DUF4283"/>
</dbReference>
<feature type="domain" description="DUF4283" evidence="1">
    <location>
        <begin position="81"/>
        <end position="159"/>
    </location>
</feature>
<name>A0A6D2HTV8_9BRAS</name>
<evidence type="ECO:0000313" key="3">
    <source>
        <dbReference type="Proteomes" id="UP000467841"/>
    </source>
</evidence>
<dbReference type="InterPro" id="IPR040256">
    <property type="entry name" value="At4g02000-like"/>
</dbReference>
<keyword evidence="3" id="KW-1185">Reference proteome</keyword>
<dbReference type="Pfam" id="PF14111">
    <property type="entry name" value="DUF4283"/>
    <property type="match status" value="1"/>
</dbReference>
<reference evidence="2" key="1">
    <citation type="submission" date="2020-01" db="EMBL/GenBank/DDBJ databases">
        <authorList>
            <person name="Mishra B."/>
        </authorList>
    </citation>
    <scope>NUCLEOTIDE SEQUENCE [LARGE SCALE GENOMIC DNA]</scope>
</reference>
<protein>
    <recommendedName>
        <fullName evidence="1">DUF4283 domain-containing protein</fullName>
    </recommendedName>
</protein>
<evidence type="ECO:0000313" key="2">
    <source>
        <dbReference type="EMBL" id="CAA7019692.1"/>
    </source>
</evidence>
<gene>
    <name evidence="2" type="ORF">MERR_LOCUS6927</name>
</gene>
<comment type="caution">
    <text evidence="2">The sequence shown here is derived from an EMBL/GenBank/DDBJ whole genome shotgun (WGS) entry which is preliminary data.</text>
</comment>
<accession>A0A6D2HTV8</accession>
<dbReference type="EMBL" id="CACVBM020000477">
    <property type="protein sequence ID" value="CAA7019692.1"/>
    <property type="molecule type" value="Genomic_DNA"/>
</dbReference>
<dbReference type="AlphaFoldDB" id="A0A6D2HTV8"/>
<dbReference type="OrthoDB" id="1108458at2759"/>
<sequence>MGEDETHSNLLEEVSRKKSLYLHSLCWKKCSTGPSLQVGVRESYVSYEFGEGWWLEPLKPRLKITVVPRFDNTELIKGYSKTLIGRCMNPHKQEIKNLLYMLPRVWHVEGKVARVDLGLGRFQIDFDEEKDILEVLMGPFHFDYWRLSVVRWEPVMDPNYPSDITFWVRVLGVPF</sequence>
<evidence type="ECO:0000259" key="1">
    <source>
        <dbReference type="Pfam" id="PF14111"/>
    </source>
</evidence>
<dbReference type="PANTHER" id="PTHR31286:SF178">
    <property type="entry name" value="DUF4283 DOMAIN-CONTAINING PROTEIN"/>
    <property type="match status" value="1"/>
</dbReference>
<proteinExistence type="predicted"/>
<dbReference type="Proteomes" id="UP000467841">
    <property type="component" value="Unassembled WGS sequence"/>
</dbReference>